<dbReference type="InterPro" id="IPR009081">
    <property type="entry name" value="PP-bd_ACP"/>
</dbReference>
<feature type="domain" description="PKS/mFAS DH" evidence="9">
    <location>
        <begin position="1"/>
        <end position="141"/>
    </location>
</feature>
<dbReference type="SUPFAM" id="SSF51735">
    <property type="entry name" value="NAD(P)-binding Rossmann-fold domains"/>
    <property type="match status" value="2"/>
</dbReference>
<dbReference type="PROSITE" id="PS52019">
    <property type="entry name" value="PKS_MFAS_DH"/>
    <property type="match status" value="1"/>
</dbReference>
<evidence type="ECO:0000256" key="5">
    <source>
        <dbReference type="ARBA" id="ARBA00023268"/>
    </source>
</evidence>
<dbReference type="Gene3D" id="3.10.129.110">
    <property type="entry name" value="Polyketide synthase dehydratase"/>
    <property type="match status" value="1"/>
</dbReference>
<dbReference type="SMART" id="SM00829">
    <property type="entry name" value="PKS_ER"/>
    <property type="match status" value="1"/>
</dbReference>
<dbReference type="CDD" id="cd02440">
    <property type="entry name" value="AdoMet_MTases"/>
    <property type="match status" value="1"/>
</dbReference>
<dbReference type="GO" id="GO:0004312">
    <property type="term" value="F:fatty acid synthase activity"/>
    <property type="evidence" value="ECO:0007669"/>
    <property type="project" value="TreeGrafter"/>
</dbReference>
<dbReference type="Proteomes" id="UP001152300">
    <property type="component" value="Unassembled WGS sequence"/>
</dbReference>
<dbReference type="SUPFAM" id="SSF47336">
    <property type="entry name" value="ACP-like"/>
    <property type="match status" value="1"/>
</dbReference>
<dbReference type="SUPFAM" id="SSF50129">
    <property type="entry name" value="GroES-like"/>
    <property type="match status" value="1"/>
</dbReference>
<dbReference type="InterPro" id="IPR020843">
    <property type="entry name" value="ER"/>
</dbReference>
<dbReference type="GO" id="GO:0044550">
    <property type="term" value="P:secondary metabolite biosynthetic process"/>
    <property type="evidence" value="ECO:0007669"/>
    <property type="project" value="UniProtKB-ARBA"/>
</dbReference>
<dbReference type="Pfam" id="PF00550">
    <property type="entry name" value="PP-binding"/>
    <property type="match status" value="1"/>
</dbReference>
<keyword evidence="6" id="KW-0012">Acyltransferase</keyword>
<gene>
    <name evidence="10" type="ORF">OCU04_011166</name>
</gene>
<dbReference type="InterPro" id="IPR013968">
    <property type="entry name" value="PKS_KR"/>
</dbReference>
<dbReference type="GO" id="GO:0016491">
    <property type="term" value="F:oxidoreductase activity"/>
    <property type="evidence" value="ECO:0007669"/>
    <property type="project" value="InterPro"/>
</dbReference>
<feature type="domain" description="Carrier" evidence="8">
    <location>
        <begin position="1331"/>
        <end position="1408"/>
    </location>
</feature>
<dbReference type="Gene3D" id="1.10.1200.10">
    <property type="entry name" value="ACP-like"/>
    <property type="match status" value="1"/>
</dbReference>
<dbReference type="CDD" id="cd05274">
    <property type="entry name" value="KR_FAS_SDR_x"/>
    <property type="match status" value="1"/>
</dbReference>
<feature type="region of interest" description="C-terminal hotdog fold" evidence="7">
    <location>
        <begin position="1"/>
        <end position="141"/>
    </location>
</feature>
<dbReference type="CDD" id="cd05195">
    <property type="entry name" value="enoyl_red"/>
    <property type="match status" value="1"/>
</dbReference>
<evidence type="ECO:0000259" key="9">
    <source>
        <dbReference type="PROSITE" id="PS52019"/>
    </source>
</evidence>
<sequence length="1417" mass="156647">MGVELGPSFQGLDNIYYDGNNAAIADLATFNWAAHEGINTVEPHTIHPTTLDALVQLSWVSLTDGCSTKIPTIIPTRIHSAWISNSGLSYPETQSLQIHCTAELKGSQKAEVSSFALDGMGNLRLSLSRLESSMVSDSTTLQEDVQPKQIGWYMSWKPDITFLKSHEVLRFCQTAPAEDVERIKIYQDLEFMSNYFAAKALHTIPAMDQRNAKPYMRKYLESLRRHLKAHQKDPCSGRLLLTTKDVDDDHKMDAIVSGDMKEHPLVRTYLAIGERLPEIISGAANPLEILFSEENLAKLSYQDICVRGTYCKEIAKYLDLLAHQNPGLDVLEVGAGTGSFTECVLPALLQHDGWERCTERSIPIIIRTSRQVLLKKPAKSDLVSQGFEEYSFDLILAHSVLHATSNIAHTLQNCHKLLRPGGKLVLLEMAQPDLMRTGFVFGALEGWWLSTEDFRSDGPCISEETWNTILTQNGFTGVDFLIRDTDDPMYHEYSIMVSTANEEDPVPLPIQNIVFLIDLTSSLQQEVVKTIKGYLDPSIKAEIECLSYKDTISIRDAQSYFFVFLPEIELPFLYDSSSSNFEILKRMPENTEVAALNELIDGLARVLRSELGKPFVTLHLEDDVTDLTKWGKTVAIVLSKKILDSGASKDMEYVVHDEVLHTGRIREAKALDQEIHTRVHSTTREIRIDQAGAVALTVEKPGLLDSLHFTRDEQFLMEIGPDEIEVKVQYIGLNFRDLLVALSRYHNNDNLLGGECSGVVTRVGVNCKSFTPGDRACVAKFGCVNTYVRSHSDLVFQIPEGMASEEAAGMIITGSTAYHSLINVAKLKPGESILIHAASGATGQMAIQIAKYLGCDIYVTVGFNKKKELLIEQYGIPEDHIFYSRNLSFAKGIRRMTHGRGVDVVLNSLSGDALIASWELIAPYGRFVELGTLDIYTNNKLPMSAFAKNVSFVAIAIDALSVERPKDFREIMLNVIDFFRQGIFHSVRPFQLMPITNFQDAMRLLQGGKISGKIILSVDEADVIPAAIPPRALWSLDPNATYVIAGGLGGLGRSAALWMASKGARHLILLSRSGPVSEAATSLLFKLRGMGVSVEAPKCDITSSDRLRLILSQCLETFPPIKGCIQASMVLKDVLFEKRSFQEWSAAISPKVQGTWNLHKLLPGNLEFFVLLSSIAGVFGSIGQSNYAAGNTFQDAFCLYRKSQGQKAVCLRLGIMSDIGIISENPEIFKNRDLMFETASVRETEFLALLDHYCNPNNQVGPLTPQESLPIIGLLTPSQFLSQGLEVPPWVQTPTFSPLAYIGRGDNVPNIGKSAHIDFRAQLQAAESVAQAKEVVSTAVVMKLAKALGLDMIDIDANKPFHAYGVDSLLAVELRNWFGKELDTTIAVYDIMGAESIVAMSDVVVSNSSLVALREES</sequence>
<dbReference type="Pfam" id="PF08659">
    <property type="entry name" value="KR"/>
    <property type="match status" value="1"/>
</dbReference>
<dbReference type="GO" id="GO:0006633">
    <property type="term" value="P:fatty acid biosynthetic process"/>
    <property type="evidence" value="ECO:0007669"/>
    <property type="project" value="TreeGrafter"/>
</dbReference>
<keyword evidence="1" id="KW-0596">Phosphopantetheine</keyword>
<comment type="caution">
    <text evidence="7">Lacks conserved residue(s) required for the propagation of feature annotation.</text>
</comment>
<dbReference type="Pfam" id="PF14765">
    <property type="entry name" value="PS-DH"/>
    <property type="match status" value="1"/>
</dbReference>
<reference evidence="10" key="1">
    <citation type="submission" date="2022-11" db="EMBL/GenBank/DDBJ databases">
        <title>Genome Resource of Sclerotinia nivalis Strain SnTB1, a Plant Pathogen Isolated from American Ginseng.</title>
        <authorList>
            <person name="Fan S."/>
        </authorList>
    </citation>
    <scope>NUCLEOTIDE SEQUENCE</scope>
    <source>
        <strain evidence="10">SnTB1</strain>
    </source>
</reference>
<keyword evidence="5" id="KW-0511">Multifunctional enzyme</keyword>
<dbReference type="Pfam" id="PF00107">
    <property type="entry name" value="ADH_zinc_N"/>
    <property type="match status" value="1"/>
</dbReference>
<dbReference type="GO" id="GO:1901336">
    <property type="term" value="P:lactone biosynthetic process"/>
    <property type="evidence" value="ECO:0007669"/>
    <property type="project" value="UniProtKB-ARBA"/>
</dbReference>
<dbReference type="Pfam" id="PF08240">
    <property type="entry name" value="ADH_N"/>
    <property type="match status" value="1"/>
</dbReference>
<evidence type="ECO:0000256" key="3">
    <source>
        <dbReference type="ARBA" id="ARBA00022679"/>
    </source>
</evidence>
<dbReference type="Gene3D" id="3.90.180.10">
    <property type="entry name" value="Medium-chain alcohol dehydrogenases, catalytic domain"/>
    <property type="match status" value="1"/>
</dbReference>
<dbReference type="SMART" id="SM00823">
    <property type="entry name" value="PKS_PP"/>
    <property type="match status" value="1"/>
</dbReference>
<dbReference type="InterPro" id="IPR020806">
    <property type="entry name" value="PKS_PP-bd"/>
</dbReference>
<dbReference type="InterPro" id="IPR049551">
    <property type="entry name" value="PKS_DH_C"/>
</dbReference>
<keyword evidence="4" id="KW-0521">NADP</keyword>
<dbReference type="EMBL" id="JAPEIS010000014">
    <property type="protein sequence ID" value="KAJ8059505.1"/>
    <property type="molecule type" value="Genomic_DNA"/>
</dbReference>
<feature type="region of interest" description="N-terminal hotdog fold" evidence="7">
    <location>
        <position position="1"/>
    </location>
</feature>
<evidence type="ECO:0000313" key="11">
    <source>
        <dbReference type="Proteomes" id="UP001152300"/>
    </source>
</evidence>
<dbReference type="OrthoDB" id="329835at2759"/>
<dbReference type="InterPro" id="IPR042104">
    <property type="entry name" value="PKS_dehydratase_sf"/>
</dbReference>
<dbReference type="InterPro" id="IPR057326">
    <property type="entry name" value="KR_dom"/>
</dbReference>
<proteinExistence type="predicted"/>
<evidence type="ECO:0000259" key="8">
    <source>
        <dbReference type="PROSITE" id="PS50075"/>
    </source>
</evidence>
<evidence type="ECO:0000256" key="6">
    <source>
        <dbReference type="ARBA" id="ARBA00023315"/>
    </source>
</evidence>
<keyword evidence="11" id="KW-1185">Reference proteome</keyword>
<dbReference type="InterPro" id="IPR050091">
    <property type="entry name" value="PKS_NRPS_Biosynth_Enz"/>
</dbReference>
<dbReference type="PROSITE" id="PS00012">
    <property type="entry name" value="PHOSPHOPANTETHEINE"/>
    <property type="match status" value="1"/>
</dbReference>
<name>A0A9X0DEG1_9HELO</name>
<dbReference type="InterPro" id="IPR006162">
    <property type="entry name" value="Ppantetheine_attach_site"/>
</dbReference>
<dbReference type="InterPro" id="IPR036291">
    <property type="entry name" value="NAD(P)-bd_dom_sf"/>
</dbReference>
<evidence type="ECO:0000256" key="2">
    <source>
        <dbReference type="ARBA" id="ARBA00022553"/>
    </source>
</evidence>
<dbReference type="InterPro" id="IPR049900">
    <property type="entry name" value="PKS_mFAS_DH"/>
</dbReference>
<dbReference type="InterPro" id="IPR013154">
    <property type="entry name" value="ADH-like_N"/>
</dbReference>
<dbReference type="PANTHER" id="PTHR43775">
    <property type="entry name" value="FATTY ACID SYNTHASE"/>
    <property type="match status" value="1"/>
</dbReference>
<dbReference type="SUPFAM" id="SSF53335">
    <property type="entry name" value="S-adenosyl-L-methionine-dependent methyltransferases"/>
    <property type="match status" value="1"/>
</dbReference>
<dbReference type="SMART" id="SM00822">
    <property type="entry name" value="PKS_KR"/>
    <property type="match status" value="1"/>
</dbReference>
<dbReference type="Pfam" id="PF13489">
    <property type="entry name" value="Methyltransf_23"/>
    <property type="match status" value="1"/>
</dbReference>
<evidence type="ECO:0000256" key="1">
    <source>
        <dbReference type="ARBA" id="ARBA00022450"/>
    </source>
</evidence>
<keyword evidence="3" id="KW-0808">Transferase</keyword>
<organism evidence="10 11">
    <name type="scientific">Sclerotinia nivalis</name>
    <dbReference type="NCBI Taxonomy" id="352851"/>
    <lineage>
        <taxon>Eukaryota</taxon>
        <taxon>Fungi</taxon>
        <taxon>Dikarya</taxon>
        <taxon>Ascomycota</taxon>
        <taxon>Pezizomycotina</taxon>
        <taxon>Leotiomycetes</taxon>
        <taxon>Helotiales</taxon>
        <taxon>Sclerotiniaceae</taxon>
        <taxon>Sclerotinia</taxon>
    </lineage>
</organism>
<accession>A0A9X0DEG1</accession>
<dbReference type="PANTHER" id="PTHR43775:SF29">
    <property type="entry name" value="ASPERFURANONE POLYKETIDE SYNTHASE AFOG-RELATED"/>
    <property type="match status" value="1"/>
</dbReference>
<evidence type="ECO:0000256" key="7">
    <source>
        <dbReference type="PROSITE-ProRule" id="PRU01363"/>
    </source>
</evidence>
<dbReference type="GO" id="GO:0031177">
    <property type="term" value="F:phosphopantetheine binding"/>
    <property type="evidence" value="ECO:0007669"/>
    <property type="project" value="InterPro"/>
</dbReference>
<dbReference type="InterPro" id="IPR029063">
    <property type="entry name" value="SAM-dependent_MTases_sf"/>
</dbReference>
<dbReference type="InterPro" id="IPR013149">
    <property type="entry name" value="ADH-like_C"/>
</dbReference>
<evidence type="ECO:0008006" key="12">
    <source>
        <dbReference type="Google" id="ProtNLM"/>
    </source>
</evidence>
<protein>
    <recommendedName>
        <fullName evidence="12">Carrier domain-containing protein</fullName>
    </recommendedName>
</protein>
<dbReference type="Gene3D" id="3.40.50.150">
    <property type="entry name" value="Vaccinia Virus protein VP39"/>
    <property type="match status" value="1"/>
</dbReference>
<evidence type="ECO:0000313" key="10">
    <source>
        <dbReference type="EMBL" id="KAJ8059505.1"/>
    </source>
</evidence>
<dbReference type="Gene3D" id="3.40.50.720">
    <property type="entry name" value="NAD(P)-binding Rossmann-like Domain"/>
    <property type="match status" value="2"/>
</dbReference>
<dbReference type="FunFam" id="3.40.50.720:FF:000209">
    <property type="entry name" value="Polyketide synthase Pks12"/>
    <property type="match status" value="1"/>
</dbReference>
<comment type="caution">
    <text evidence="10">The sequence shown here is derived from an EMBL/GenBank/DDBJ whole genome shotgun (WGS) entry which is preliminary data.</text>
</comment>
<evidence type="ECO:0000256" key="4">
    <source>
        <dbReference type="ARBA" id="ARBA00022857"/>
    </source>
</evidence>
<dbReference type="InterPro" id="IPR011032">
    <property type="entry name" value="GroES-like_sf"/>
</dbReference>
<keyword evidence="2" id="KW-0597">Phosphoprotein</keyword>
<dbReference type="InterPro" id="IPR036736">
    <property type="entry name" value="ACP-like_sf"/>
</dbReference>
<dbReference type="PROSITE" id="PS50075">
    <property type="entry name" value="CARRIER"/>
    <property type="match status" value="1"/>
</dbReference>